<sequence>MKGSSTFLLASSTLLSAASGLQLHKRDNPAVVPVNFERQIRDASESLRRRADDKTTEMKVDKHGLTWLYWANFTIGTPPQQLYSEIDTGSADLLVLTDEIEACTGKEVQCTGNVFSTGKSRTFGWVDSESEASGSFGSGETWAGYYGTDSFTLGDATLDNFQFIATTEFKATGSGIFSIFGIGLAGLELAKNKYANLPYALAEAGEINTPAYSLWLDSDQKGQFLFGGVNKARYKGPLVSFPIPKNNQNGKTDRLLVVMEGFGVSSNGKYSGMDFTPRPVLLDSGSVRSQLNAEMLMHIVETFDDIGFVATPIGGQVPCNVSEKYTVDFTFGELTFKIPLKDFLIQPSQEYGLDGVPYCALNFNPDATLLLLGDDFLRSTYLVYDYENMEISMAEYNPDGGKDDIHEIVKKVPGAEKLKDVPMSFDVWDGTAFGDPTTAPTYVTAATMTLLNGGTATEATVTGDPRETNAGLKVAKPTETGDSKDKKDDEDNAATRCLPGNAMAAVVMGAIAGAMFLW</sequence>
<dbReference type="InterPro" id="IPR033876">
    <property type="entry name" value="SAP-like"/>
</dbReference>
<feature type="region of interest" description="Disordered" evidence="7">
    <location>
        <begin position="457"/>
        <end position="494"/>
    </location>
</feature>
<dbReference type="InterPro" id="IPR033121">
    <property type="entry name" value="PEPTIDASE_A1"/>
</dbReference>
<feature type="active site" evidence="6">
    <location>
        <position position="283"/>
    </location>
</feature>
<dbReference type="PROSITE" id="PS51767">
    <property type="entry name" value="PEPTIDASE_A1"/>
    <property type="match status" value="1"/>
</dbReference>
<comment type="similarity">
    <text evidence="1">Belongs to the peptidase A1 family.</text>
</comment>
<dbReference type="PRINTS" id="PR00792">
    <property type="entry name" value="PEPSIN"/>
</dbReference>
<dbReference type="GO" id="GO:0004190">
    <property type="term" value="F:aspartic-type endopeptidase activity"/>
    <property type="evidence" value="ECO:0007669"/>
    <property type="project" value="UniProtKB-KW"/>
</dbReference>
<dbReference type="PANTHER" id="PTHR47966">
    <property type="entry name" value="BETA-SITE APP-CLEAVING ENZYME, ISOFORM A-RELATED"/>
    <property type="match status" value="1"/>
</dbReference>
<dbReference type="CDD" id="cd05474">
    <property type="entry name" value="SAP_like"/>
    <property type="match status" value="1"/>
</dbReference>
<dbReference type="Pfam" id="PF00026">
    <property type="entry name" value="Asp"/>
    <property type="match status" value="1"/>
</dbReference>
<feature type="domain" description="Peptidase A1" evidence="9">
    <location>
        <begin position="69"/>
        <end position="394"/>
    </location>
</feature>
<keyword evidence="5" id="KW-0378">Hydrolase</keyword>
<dbReference type="EMBL" id="JAPDHF010000004">
    <property type="protein sequence ID" value="KAJ4019453.1"/>
    <property type="molecule type" value="Genomic_DNA"/>
</dbReference>
<dbReference type="InterPro" id="IPR001461">
    <property type="entry name" value="Aspartic_peptidase_A1"/>
</dbReference>
<dbReference type="AlphaFoldDB" id="A0A9W8UBN9"/>
<keyword evidence="11" id="KW-1185">Reference proteome</keyword>
<evidence type="ECO:0000313" key="11">
    <source>
        <dbReference type="Proteomes" id="UP001152130"/>
    </source>
</evidence>
<evidence type="ECO:0000256" key="4">
    <source>
        <dbReference type="ARBA" id="ARBA00022750"/>
    </source>
</evidence>
<keyword evidence="2" id="KW-0645">Protease</keyword>
<accession>A0A9W8UBN9</accession>
<keyword evidence="3 8" id="KW-0732">Signal</keyword>
<name>A0A9W8UBN9_9HYPO</name>
<dbReference type="SUPFAM" id="SSF50630">
    <property type="entry name" value="Acid proteases"/>
    <property type="match status" value="1"/>
</dbReference>
<gene>
    <name evidence="10" type="ORF">NW766_003179</name>
</gene>
<dbReference type="GO" id="GO:0006508">
    <property type="term" value="P:proteolysis"/>
    <property type="evidence" value="ECO:0007669"/>
    <property type="project" value="UniProtKB-KW"/>
</dbReference>
<evidence type="ECO:0000256" key="1">
    <source>
        <dbReference type="ARBA" id="ARBA00007447"/>
    </source>
</evidence>
<dbReference type="Gene3D" id="2.40.70.10">
    <property type="entry name" value="Acid Proteases"/>
    <property type="match status" value="2"/>
</dbReference>
<evidence type="ECO:0000256" key="2">
    <source>
        <dbReference type="ARBA" id="ARBA00022670"/>
    </source>
</evidence>
<evidence type="ECO:0000313" key="10">
    <source>
        <dbReference type="EMBL" id="KAJ4019453.1"/>
    </source>
</evidence>
<evidence type="ECO:0000256" key="8">
    <source>
        <dbReference type="SAM" id="SignalP"/>
    </source>
</evidence>
<feature type="chain" id="PRO_5040897922" description="Peptidase A1 domain-containing protein" evidence="8">
    <location>
        <begin position="21"/>
        <end position="518"/>
    </location>
</feature>
<feature type="signal peptide" evidence="8">
    <location>
        <begin position="1"/>
        <end position="20"/>
    </location>
</feature>
<keyword evidence="4" id="KW-0064">Aspartyl protease</keyword>
<protein>
    <recommendedName>
        <fullName evidence="9">Peptidase A1 domain-containing protein</fullName>
    </recommendedName>
</protein>
<dbReference type="Proteomes" id="UP001152130">
    <property type="component" value="Unassembled WGS sequence"/>
</dbReference>
<dbReference type="OrthoDB" id="771136at2759"/>
<evidence type="ECO:0000256" key="5">
    <source>
        <dbReference type="ARBA" id="ARBA00022801"/>
    </source>
</evidence>
<feature type="active site" evidence="6">
    <location>
        <position position="87"/>
    </location>
</feature>
<proteinExistence type="inferred from homology"/>
<organism evidence="10 11">
    <name type="scientific">Fusarium irregulare</name>
    <dbReference type="NCBI Taxonomy" id="2494466"/>
    <lineage>
        <taxon>Eukaryota</taxon>
        <taxon>Fungi</taxon>
        <taxon>Dikarya</taxon>
        <taxon>Ascomycota</taxon>
        <taxon>Pezizomycotina</taxon>
        <taxon>Sordariomycetes</taxon>
        <taxon>Hypocreomycetidae</taxon>
        <taxon>Hypocreales</taxon>
        <taxon>Nectriaceae</taxon>
        <taxon>Fusarium</taxon>
        <taxon>Fusarium incarnatum-equiseti species complex</taxon>
    </lineage>
</organism>
<evidence type="ECO:0000256" key="7">
    <source>
        <dbReference type="SAM" id="MobiDB-lite"/>
    </source>
</evidence>
<dbReference type="InterPro" id="IPR021109">
    <property type="entry name" value="Peptidase_aspartic_dom_sf"/>
</dbReference>
<dbReference type="PANTHER" id="PTHR47966:SF65">
    <property type="entry name" value="ASPARTIC-TYPE ENDOPEPTIDASE"/>
    <property type="match status" value="1"/>
</dbReference>
<evidence type="ECO:0000256" key="6">
    <source>
        <dbReference type="PIRSR" id="PIRSR601461-1"/>
    </source>
</evidence>
<feature type="compositionally biased region" description="Basic and acidic residues" evidence="7">
    <location>
        <begin position="479"/>
        <end position="489"/>
    </location>
</feature>
<reference evidence="10" key="1">
    <citation type="submission" date="2022-10" db="EMBL/GenBank/DDBJ databases">
        <title>Fusarium specimens isolated from Avocado Roots.</title>
        <authorList>
            <person name="Stajich J."/>
            <person name="Roper C."/>
            <person name="Heimlech-Rivalta G."/>
        </authorList>
    </citation>
    <scope>NUCLEOTIDE SEQUENCE</scope>
    <source>
        <strain evidence="10">CF00143</strain>
    </source>
</reference>
<evidence type="ECO:0000256" key="3">
    <source>
        <dbReference type="ARBA" id="ARBA00022729"/>
    </source>
</evidence>
<comment type="caution">
    <text evidence="10">The sequence shown here is derived from an EMBL/GenBank/DDBJ whole genome shotgun (WGS) entry which is preliminary data.</text>
</comment>
<evidence type="ECO:0000259" key="9">
    <source>
        <dbReference type="PROSITE" id="PS51767"/>
    </source>
</evidence>